<dbReference type="EMBL" id="JALJOR010000020">
    <property type="protein sequence ID" value="KAK9803658.1"/>
    <property type="molecule type" value="Genomic_DNA"/>
</dbReference>
<keyword evidence="3" id="KW-1185">Reference proteome</keyword>
<accession>A0AAW1P0X2</accession>
<evidence type="ECO:0000313" key="3">
    <source>
        <dbReference type="Proteomes" id="UP001489004"/>
    </source>
</evidence>
<sequence length="319" mass="35187">MFAVMVALTEFRFPSDVFKESWSISLSAGMPGTASAAHDVRRTTSSAACVLGRSRQRSKLRIHNHPTAETKEETETNGKRADLPKSVTKAYVLYAKERPAGHASQGLPWRDSEGNFILYLRDLTEAGPSPLITLREAFWTPLAPIGQCTWKLPSDTSEPPPETAFQVLRPKPFPVKFYGEIDIVHAYDHCILRTVKQAAKLIDLPIAFVRRGNPRLLQPAKSLADHVWGFVRGDNRVELVGPGQFKTDYARPLYPGYGLLDNYDPDEAGTSSDPGRVNTQMQQTIGDIWKEQAFGSVEAPIGVAFLCTAKGAVVHPSRG</sequence>
<organism evidence="2 3">
    <name type="scientific">[Myrmecia] bisecta</name>
    <dbReference type="NCBI Taxonomy" id="41462"/>
    <lineage>
        <taxon>Eukaryota</taxon>
        <taxon>Viridiplantae</taxon>
        <taxon>Chlorophyta</taxon>
        <taxon>core chlorophytes</taxon>
        <taxon>Trebouxiophyceae</taxon>
        <taxon>Trebouxiales</taxon>
        <taxon>Trebouxiaceae</taxon>
        <taxon>Myrmecia</taxon>
    </lineage>
</organism>
<evidence type="ECO:0000313" key="2">
    <source>
        <dbReference type="EMBL" id="KAK9803658.1"/>
    </source>
</evidence>
<dbReference type="AlphaFoldDB" id="A0AAW1P0X2"/>
<proteinExistence type="predicted"/>
<dbReference type="Proteomes" id="UP001489004">
    <property type="component" value="Unassembled WGS sequence"/>
</dbReference>
<gene>
    <name evidence="2" type="ORF">WJX72_009072</name>
</gene>
<comment type="caution">
    <text evidence="2">The sequence shown here is derived from an EMBL/GenBank/DDBJ whole genome shotgun (WGS) entry which is preliminary data.</text>
</comment>
<reference evidence="2 3" key="1">
    <citation type="journal article" date="2024" name="Nat. Commun.">
        <title>Phylogenomics reveals the evolutionary origins of lichenization in chlorophyte algae.</title>
        <authorList>
            <person name="Puginier C."/>
            <person name="Libourel C."/>
            <person name="Otte J."/>
            <person name="Skaloud P."/>
            <person name="Haon M."/>
            <person name="Grisel S."/>
            <person name="Petersen M."/>
            <person name="Berrin J.G."/>
            <person name="Delaux P.M."/>
            <person name="Dal Grande F."/>
            <person name="Keller J."/>
        </authorList>
    </citation>
    <scope>NUCLEOTIDE SEQUENCE [LARGE SCALE GENOMIC DNA]</scope>
    <source>
        <strain evidence="2 3">SAG 2043</strain>
    </source>
</reference>
<name>A0AAW1P0X2_9CHLO</name>
<feature type="compositionally biased region" description="Basic and acidic residues" evidence="1">
    <location>
        <begin position="66"/>
        <end position="80"/>
    </location>
</feature>
<feature type="region of interest" description="Disordered" evidence="1">
    <location>
        <begin position="60"/>
        <end position="80"/>
    </location>
</feature>
<protein>
    <submittedName>
        <fullName evidence="2">Uncharacterized protein</fullName>
    </submittedName>
</protein>
<evidence type="ECO:0000256" key="1">
    <source>
        <dbReference type="SAM" id="MobiDB-lite"/>
    </source>
</evidence>